<dbReference type="InterPro" id="IPR042229">
    <property type="entry name" value="Listeria/Bacterioides_rpt_sf"/>
</dbReference>
<keyword evidence="2" id="KW-0732">Signal</keyword>
<evidence type="ECO:0000256" key="2">
    <source>
        <dbReference type="SAM" id="SignalP"/>
    </source>
</evidence>
<evidence type="ECO:0000313" key="4">
    <source>
        <dbReference type="Proteomes" id="UP000593910"/>
    </source>
</evidence>
<name>A0A7M1AZF9_9BACT</name>
<dbReference type="RefSeq" id="WP_193113259.1">
    <property type="nucleotide sequence ID" value="NZ_CP041165.1"/>
</dbReference>
<dbReference type="Proteomes" id="UP000593910">
    <property type="component" value="Chromosome"/>
</dbReference>
<sequence length="1234" mass="136398">MDNHTHFHRITKSSHSFITNVFFLFSLLLALSSNSYAAQSLIYDANGGTGTVPPTVTYNNGNTVTVYDDNGLTKTGYEFGGWNTTANGSGITYQPGDTFTFGTTEITLYAKWDSNTSTTPPTPVTCANGATPIYIDETNPTIIGEGPLDDRCYAFQYTNHDVGGSVQIYYWSDSAIDINQTIDTFSESFALSANTDTTKGPYTMDAGDSLVLEVESINNNKEYSIIIDYVPNIETVNDSYIVEVGDTLHANVLSNDNNSTNIYIDTTNSNLPGIQADGSFTYNAISVGEHLYYYTATNGTDSLEENVLITVLSDNAWPSTCYGYYYRQGDNTNLPTTNPPSISGNFATDENISVTVYIKNVADDYNTTIPSMSLNIQDPSSDLSYSGPSTIYKSTPTEVNQYFFAQFLLTPQTTDTIDEALDMNLTISGTTGRLGHEIAQCGGGLDTIYAPFWGRFNVLSNLATFQNYYNLPTQTTKRFEEFNIASYALGSDFTQASEVATMVGVEIIDTSEVDINIACQDETEGRSLTDRIWIRFGGGNNYDTNISSLLVNYDLLEEAINENPNKEKTLTPEDFYKVASKNAAYRISYYGAADDELLQYTEAGNKYVINNFPEVVQDIGTCVDEVLSPVGNSDNLQPTIRVAVACGNAGNTGISYKHLQACLECLHGKSYVCSRDNFAIRPEAFMMHLKDQNQSNPALQTDITTLSHSGSIDASAPELSLAAGYNYNLEINATNHIDNESSPGYTTYPAPAVFEWNPASTVFCNDTSDHTTPVYFSNGAADLNASINQVGRYTFGFNDTTWTSVDSNESFQAHHTGDHFKANPDFDCTLNSSIVQVQGSPSLNGCTISSHHINLQTDVVYNDYNMTTHPYKFTVTNNILSVGLTDTQGKNFVYMANIENNESVSVHLDTNISAQGYNDSNLSNYTGEINASGFACYAQDTLFGIGKSATTSTLLPFRYRIHDLNATGAIIVAFDNTYPDINNSVIAEGNLTGTPIETIPAEYWRKAQNGQLSLRTNLNFDRNISRAVNPEDINYTRFDMNNTLNLFSADLINNKYTDINKDTNEIGQVIHHYYGRSHAAKQRYIVPDDSPYTANLFYEIYCYDIGCNLSSLPSSSHTDDIRWYRNTLHNTSNEGNITNVSEKDYTHVTTSNLNTTTNPSKVDLSYDAYFGYPYQTTMDMNTSNWLIYNPDDENATVNEFQAEFNKAGDWSGEHETNSTTNVEAGKKANRRINW</sequence>
<dbReference type="InterPro" id="IPR013378">
    <property type="entry name" value="InlB-like_B-rpt"/>
</dbReference>
<dbReference type="Pfam" id="PF09479">
    <property type="entry name" value="Flg_new"/>
    <property type="match status" value="1"/>
</dbReference>
<keyword evidence="4" id="KW-1185">Reference proteome</keyword>
<dbReference type="GO" id="GO:0030313">
    <property type="term" value="C:cell envelope"/>
    <property type="evidence" value="ECO:0007669"/>
    <property type="project" value="UniProtKB-SubCell"/>
</dbReference>
<accession>A0A7M1AZF9</accession>
<proteinExistence type="predicted"/>
<dbReference type="KEGG" id="smax:FJR03_09410"/>
<gene>
    <name evidence="3" type="ORF">FJR03_09410</name>
</gene>
<feature type="chain" id="PRO_5032756930" evidence="2">
    <location>
        <begin position="38"/>
        <end position="1234"/>
    </location>
</feature>
<comment type="subcellular location">
    <subcellularLocation>
        <location evidence="1">Cell envelope</location>
    </subcellularLocation>
</comment>
<dbReference type="AlphaFoldDB" id="A0A7M1AZF9"/>
<dbReference type="Gene3D" id="2.60.40.4270">
    <property type="entry name" value="Listeria-Bacteroides repeat domain"/>
    <property type="match status" value="1"/>
</dbReference>
<evidence type="ECO:0000256" key="1">
    <source>
        <dbReference type="ARBA" id="ARBA00004196"/>
    </source>
</evidence>
<protein>
    <submittedName>
        <fullName evidence="3">InlB B-repeat-containing protein</fullName>
    </submittedName>
</protein>
<feature type="signal peptide" evidence="2">
    <location>
        <begin position="1"/>
        <end position="37"/>
    </location>
</feature>
<evidence type="ECO:0000313" key="3">
    <source>
        <dbReference type="EMBL" id="QOP41938.1"/>
    </source>
</evidence>
<organism evidence="3 4">
    <name type="scientific">Sulfurimonas marina</name>
    <dbReference type="NCBI Taxonomy" id="2590551"/>
    <lineage>
        <taxon>Bacteria</taxon>
        <taxon>Pseudomonadati</taxon>
        <taxon>Campylobacterota</taxon>
        <taxon>Epsilonproteobacteria</taxon>
        <taxon>Campylobacterales</taxon>
        <taxon>Sulfurimonadaceae</taxon>
        <taxon>Sulfurimonas</taxon>
    </lineage>
</organism>
<reference evidence="3 4" key="1">
    <citation type="submission" date="2019-06" db="EMBL/GenBank/DDBJ databases">
        <title>Sulfurimonas gotlandica sp. nov., a chemoautotrophic and psychrotolerant epsilonproteobacterium isolated from a pelagic redoxcline, and an emended description of the genus Sulfurimonas.</title>
        <authorList>
            <person name="Wang S."/>
            <person name="Jiang L."/>
            <person name="Shao Z."/>
        </authorList>
    </citation>
    <scope>NUCLEOTIDE SEQUENCE [LARGE SCALE GENOMIC DNA]</scope>
    <source>
        <strain evidence="3 4">B2</strain>
    </source>
</reference>
<dbReference type="EMBL" id="CP041165">
    <property type="protein sequence ID" value="QOP41938.1"/>
    <property type="molecule type" value="Genomic_DNA"/>
</dbReference>